<dbReference type="SUPFAM" id="SSF46955">
    <property type="entry name" value="Putative DNA-binding domain"/>
    <property type="match status" value="2"/>
</dbReference>
<keyword evidence="14" id="KW-0934">Plastid</keyword>
<keyword evidence="5 11" id="KW-0547">Nucleotide-binding</keyword>
<feature type="domain" description="FDX-ACB" evidence="12">
    <location>
        <begin position="604"/>
        <end position="697"/>
    </location>
</feature>
<dbReference type="HAMAP" id="MF_00283">
    <property type="entry name" value="Phe_tRNA_synth_beta1"/>
    <property type="match status" value="1"/>
</dbReference>
<feature type="binding site" evidence="11">
    <location>
        <position position="366"/>
    </location>
    <ligand>
        <name>Mg(2+)</name>
        <dbReference type="ChEBI" id="CHEBI:18420"/>
        <note>shared with alpha subunit</note>
    </ligand>
</feature>
<organism evidence="14">
    <name type="scientific">Pyropia kanakaensis</name>
    <dbReference type="NCBI Taxonomy" id="139729"/>
    <lineage>
        <taxon>Eukaryota</taxon>
        <taxon>Rhodophyta</taxon>
        <taxon>Bangiophyceae</taxon>
        <taxon>Bangiales</taxon>
        <taxon>Bangiaceae</taxon>
        <taxon>Pyropia</taxon>
    </lineage>
</organism>
<keyword evidence="3 11" id="KW-0436">Ligase</keyword>
<dbReference type="SMART" id="SM00873">
    <property type="entry name" value="B3_4"/>
    <property type="match status" value="1"/>
</dbReference>
<sequence length="698" mass="79901">MKVSLNWLKELANIETIDIDSLTNQLTQAGFEVEAVESIKVGGQVDHVLDISSTANRSDVLSMVGLSREIVALTGSSRLQSINPQSHQDYSTEPNILTDHSLLNCNNYFSAVIDQIKITDSPNWLKNRLHSSGFINKNLLIDISNYIMVKWGQPINIIDFNKIGNINHENNITIRSNFYTGHNRQIKLDDKNIELNKSIFVTQINNNVTSVAGIGGNNNFDTDFNTTSLFIESAIFKQSVVRKSSRLLNIRTESSIRQERGLNEDNWKNAYLEAVSLIINLSGGNIRETFYKEKIISDISNIDLSIKKVDDILGPIVCDGQTRFLFSQEIQDILHSLNFDIIHSAKDTIKVSVPNYRQQDIFREIDIIEEIARIYGYHKFKSLIPINQFKKKLSRKRLFIDKSRNILRHLGLTELVHYSLVKSLGDINLNNPLIQDYSNLRCSLLEGLIESNLYNLKQSNQTVDSFEIGKVFKVVENKIVEATNLAIILGGNLDIRSTWSEPAHSLNWYEAKGIVENFFQKINKHIEWTKGEIVDGRIDLVQDNRSATLTYNNNPIGIFSELNQATYNKSGLSAKIFVLEINLSILEESDHQLNYLNYQIQSYSKYPSIIRDLSLIVPQNIEVNYLLKLLGQFDDDDLESIKLFDQYTNKSIGKCKKSIGLRFIYRSNQKTLTNTEIDHKQHELQKKIMQQLNFDIRQ</sequence>
<dbReference type="PROSITE" id="PS51483">
    <property type="entry name" value="B5"/>
    <property type="match status" value="1"/>
</dbReference>
<feature type="domain" description="B5" evidence="13">
    <location>
        <begin position="297"/>
        <end position="382"/>
    </location>
</feature>
<dbReference type="GO" id="GO:0006432">
    <property type="term" value="P:phenylalanyl-tRNA aminoacylation"/>
    <property type="evidence" value="ECO:0007669"/>
    <property type="project" value="UniProtKB-UniRule"/>
</dbReference>
<evidence type="ECO:0000256" key="7">
    <source>
        <dbReference type="ARBA" id="ARBA00022842"/>
    </source>
</evidence>
<dbReference type="GO" id="GO:0009328">
    <property type="term" value="C:phenylalanine-tRNA ligase complex"/>
    <property type="evidence" value="ECO:0007669"/>
    <property type="project" value="TreeGrafter"/>
</dbReference>
<evidence type="ECO:0000256" key="5">
    <source>
        <dbReference type="ARBA" id="ARBA00022741"/>
    </source>
</evidence>
<dbReference type="InterPro" id="IPR005147">
    <property type="entry name" value="tRNA_synthase_B5-dom"/>
</dbReference>
<dbReference type="SUPFAM" id="SSF54991">
    <property type="entry name" value="Anticodon-binding domain of PheRS"/>
    <property type="match status" value="1"/>
</dbReference>
<keyword evidence="8 11" id="KW-0648">Protein biosynthesis</keyword>
<evidence type="ECO:0000256" key="10">
    <source>
        <dbReference type="ARBA" id="ARBA00049255"/>
    </source>
</evidence>
<dbReference type="Pfam" id="PF17759">
    <property type="entry name" value="tRNA_synthFbeta"/>
    <property type="match status" value="1"/>
</dbReference>
<dbReference type="CDD" id="cd00769">
    <property type="entry name" value="PheRS_beta_core"/>
    <property type="match status" value="1"/>
</dbReference>
<dbReference type="InterPro" id="IPR045060">
    <property type="entry name" value="Phe-tRNA-ligase_IIc_bsu"/>
</dbReference>
<dbReference type="InterPro" id="IPR004532">
    <property type="entry name" value="Phe-tRNA-ligase_IIc_bsu_bact"/>
</dbReference>
<dbReference type="EMBL" id="KJ776836">
    <property type="protein sequence ID" value="AIA21422.1"/>
    <property type="molecule type" value="Genomic_DNA"/>
</dbReference>
<dbReference type="InterPro" id="IPR036690">
    <property type="entry name" value="Fdx_antiC-bd_sf"/>
</dbReference>
<comment type="cofactor">
    <cofactor evidence="11">
        <name>Mg(2+)</name>
        <dbReference type="ChEBI" id="CHEBI:18420"/>
    </cofactor>
    <text evidence="11">Binds 2 magnesium ions per tetramer.</text>
</comment>
<dbReference type="SUPFAM" id="SSF55681">
    <property type="entry name" value="Class II aaRS and biotin synthetases"/>
    <property type="match status" value="1"/>
</dbReference>
<dbReference type="AlphaFoldDB" id="A0A059XBV9"/>
<evidence type="ECO:0000259" key="13">
    <source>
        <dbReference type="PROSITE" id="PS51483"/>
    </source>
</evidence>
<evidence type="ECO:0000259" key="12">
    <source>
        <dbReference type="PROSITE" id="PS51447"/>
    </source>
</evidence>
<evidence type="ECO:0000256" key="11">
    <source>
        <dbReference type="HAMAP-Rule" id="MF_00283"/>
    </source>
</evidence>
<keyword evidence="6 11" id="KW-0067">ATP-binding</keyword>
<dbReference type="PROSITE" id="PS51447">
    <property type="entry name" value="FDX_ACB"/>
    <property type="match status" value="1"/>
</dbReference>
<evidence type="ECO:0000256" key="9">
    <source>
        <dbReference type="ARBA" id="ARBA00023146"/>
    </source>
</evidence>
<reference evidence="14" key="1">
    <citation type="journal article" date="2014" name="Sci. Rep.">
        <title>Minimally destructive sampling of type specimens of Pyropia (Bangiales, Rhodophyta) recovers complete plastid and mitochondrial genomes.</title>
        <authorList>
            <person name="Hughey J.R."/>
            <person name="Gabrielson P.W."/>
            <person name="Rohmer L."/>
            <person name="Tortolani J."/>
            <person name="Silva M."/>
            <person name="Miller K.A."/>
            <person name="Young J.D."/>
            <person name="Martell C."/>
            <person name="Ruediger E."/>
        </authorList>
    </citation>
    <scope>NUCLEOTIDE SEQUENCE</scope>
</reference>
<dbReference type="Gene3D" id="3.30.56.10">
    <property type="match status" value="2"/>
</dbReference>
<dbReference type="EC" id="6.1.1.20" evidence="11"/>
<dbReference type="GO" id="GO:0003723">
    <property type="term" value="F:RNA binding"/>
    <property type="evidence" value="ECO:0007669"/>
    <property type="project" value="InterPro"/>
</dbReference>
<name>A0A059XBV9_9RHOD</name>
<dbReference type="InterPro" id="IPR005146">
    <property type="entry name" value="B3/B4_tRNA-bd"/>
</dbReference>
<evidence type="ECO:0000256" key="2">
    <source>
        <dbReference type="ARBA" id="ARBA00011209"/>
    </source>
</evidence>
<feature type="binding site" evidence="11">
    <location>
        <position position="369"/>
    </location>
    <ligand>
        <name>Mg(2+)</name>
        <dbReference type="ChEBI" id="CHEBI:18420"/>
        <note>shared with alpha subunit</note>
    </ligand>
</feature>
<comment type="catalytic activity">
    <reaction evidence="10 11">
        <text>tRNA(Phe) + L-phenylalanine + ATP = L-phenylalanyl-tRNA(Phe) + AMP + diphosphate + H(+)</text>
        <dbReference type="Rhea" id="RHEA:19413"/>
        <dbReference type="Rhea" id="RHEA-COMP:9668"/>
        <dbReference type="Rhea" id="RHEA-COMP:9699"/>
        <dbReference type="ChEBI" id="CHEBI:15378"/>
        <dbReference type="ChEBI" id="CHEBI:30616"/>
        <dbReference type="ChEBI" id="CHEBI:33019"/>
        <dbReference type="ChEBI" id="CHEBI:58095"/>
        <dbReference type="ChEBI" id="CHEBI:78442"/>
        <dbReference type="ChEBI" id="CHEBI:78531"/>
        <dbReference type="ChEBI" id="CHEBI:456215"/>
        <dbReference type="EC" id="6.1.1.20"/>
    </reaction>
</comment>
<dbReference type="SMART" id="SM00874">
    <property type="entry name" value="B5"/>
    <property type="match status" value="1"/>
</dbReference>
<proteinExistence type="inferred from homology"/>
<dbReference type="InterPro" id="IPR045864">
    <property type="entry name" value="aa-tRNA-synth_II/BPL/LPL"/>
</dbReference>
<gene>
    <name evidence="14" type="primary">syfB</name>
    <name evidence="11" type="synonym">pheT</name>
</gene>
<evidence type="ECO:0000256" key="6">
    <source>
        <dbReference type="ARBA" id="ARBA00022840"/>
    </source>
</evidence>
<keyword evidence="4 11" id="KW-0479">Metal-binding</keyword>
<dbReference type="GO" id="GO:0005524">
    <property type="term" value="F:ATP binding"/>
    <property type="evidence" value="ECO:0007669"/>
    <property type="project" value="UniProtKB-UniRule"/>
</dbReference>
<comment type="similarity">
    <text evidence="1 11">Belongs to the phenylalanyl-tRNA synthetase beta subunit family. Type 1 subfamily.</text>
</comment>
<dbReference type="GO" id="GO:0000287">
    <property type="term" value="F:magnesium ion binding"/>
    <property type="evidence" value="ECO:0007669"/>
    <property type="project" value="UniProtKB-UniRule"/>
</dbReference>
<dbReference type="InterPro" id="IPR009061">
    <property type="entry name" value="DNA-bd_dom_put_sf"/>
</dbReference>
<dbReference type="PANTHER" id="PTHR10947:SF0">
    <property type="entry name" value="PHENYLALANINE--TRNA LIGASE BETA SUBUNIT"/>
    <property type="match status" value="1"/>
</dbReference>
<dbReference type="PANTHER" id="PTHR10947">
    <property type="entry name" value="PHENYLALANYL-TRNA SYNTHETASE BETA CHAIN AND LEUCINE-RICH REPEAT-CONTAINING PROTEIN 47"/>
    <property type="match status" value="1"/>
</dbReference>
<dbReference type="NCBIfam" id="TIGR00472">
    <property type="entry name" value="pheT_bact"/>
    <property type="match status" value="1"/>
</dbReference>
<protein>
    <recommendedName>
        <fullName evidence="11">Phenylalanine--tRNA ligase beta subunit</fullName>
        <ecNumber evidence="11">6.1.1.20</ecNumber>
    </recommendedName>
    <alternativeName>
        <fullName evidence="11">Phenylalanyl-tRNA synthetase beta subunit</fullName>
        <shortName evidence="11">PheRS</shortName>
    </alternativeName>
</protein>
<feature type="binding site" evidence="11">
    <location>
        <position position="370"/>
    </location>
    <ligand>
        <name>Mg(2+)</name>
        <dbReference type="ChEBI" id="CHEBI:18420"/>
        <note>shared with alpha subunit</note>
    </ligand>
</feature>
<evidence type="ECO:0000256" key="1">
    <source>
        <dbReference type="ARBA" id="ARBA00008653"/>
    </source>
</evidence>
<dbReference type="Pfam" id="PF03147">
    <property type="entry name" value="FDX-ACB"/>
    <property type="match status" value="1"/>
</dbReference>
<dbReference type="SMART" id="SM00896">
    <property type="entry name" value="FDX-ACB"/>
    <property type="match status" value="1"/>
</dbReference>
<keyword evidence="9 11" id="KW-0030">Aminoacyl-tRNA synthetase</keyword>
<dbReference type="SUPFAM" id="SSF56037">
    <property type="entry name" value="PheT/TilS domain"/>
    <property type="match status" value="1"/>
</dbReference>
<evidence type="ECO:0000256" key="8">
    <source>
        <dbReference type="ARBA" id="ARBA00022917"/>
    </source>
</evidence>
<dbReference type="Pfam" id="PF03483">
    <property type="entry name" value="B3_4"/>
    <property type="match status" value="1"/>
</dbReference>
<evidence type="ECO:0000256" key="3">
    <source>
        <dbReference type="ARBA" id="ARBA00022598"/>
    </source>
</evidence>
<dbReference type="Gene3D" id="3.30.70.380">
    <property type="entry name" value="Ferrodoxin-fold anticodon-binding domain"/>
    <property type="match status" value="1"/>
</dbReference>
<dbReference type="Gene3D" id="3.30.930.10">
    <property type="entry name" value="Bira Bifunctional Protein, Domain 2"/>
    <property type="match status" value="1"/>
</dbReference>
<dbReference type="GO" id="GO:0004826">
    <property type="term" value="F:phenylalanine-tRNA ligase activity"/>
    <property type="evidence" value="ECO:0007669"/>
    <property type="project" value="UniProtKB-UniRule"/>
</dbReference>
<evidence type="ECO:0000256" key="4">
    <source>
        <dbReference type="ARBA" id="ARBA00022723"/>
    </source>
</evidence>
<accession>A0A059XBV9</accession>
<dbReference type="InterPro" id="IPR020825">
    <property type="entry name" value="Phe-tRNA_synthase-like_B3/B4"/>
</dbReference>
<comment type="subunit">
    <text evidence="2 11">Tetramer of two alpha and two beta subunits.</text>
</comment>
<dbReference type="InterPro" id="IPR041616">
    <property type="entry name" value="PheRS_beta_core"/>
</dbReference>
<dbReference type="InterPro" id="IPR005121">
    <property type="entry name" value="Fdx_antiC-bd"/>
</dbReference>
<keyword evidence="7 11" id="KW-0460">Magnesium</keyword>
<dbReference type="Gene3D" id="3.50.40.10">
    <property type="entry name" value="Phenylalanyl-trna Synthetase, Chain B, domain 3"/>
    <property type="match status" value="1"/>
</dbReference>
<geneLocation type="plastid" evidence="14"/>
<dbReference type="Pfam" id="PF03484">
    <property type="entry name" value="B5"/>
    <property type="match status" value="1"/>
</dbReference>
<feature type="binding site" evidence="11">
    <location>
        <position position="360"/>
    </location>
    <ligand>
        <name>Mg(2+)</name>
        <dbReference type="ChEBI" id="CHEBI:18420"/>
        <note>shared with alpha subunit</note>
    </ligand>
</feature>
<evidence type="ECO:0000313" key="14">
    <source>
        <dbReference type="EMBL" id="AIA21422.1"/>
    </source>
</evidence>